<dbReference type="Proteomes" id="UP000685013">
    <property type="component" value="Chromosome 9"/>
</dbReference>
<evidence type="ECO:0000313" key="2">
    <source>
        <dbReference type="Proteomes" id="UP000685013"/>
    </source>
</evidence>
<gene>
    <name evidence="1" type="ORF">SDJN03_13529</name>
</gene>
<dbReference type="EMBL" id="JAGKQH010000009">
    <property type="protein sequence ID" value="KAG6591183.1"/>
    <property type="molecule type" value="Genomic_DNA"/>
</dbReference>
<comment type="caution">
    <text evidence="1">The sequence shown here is derived from an EMBL/GenBank/DDBJ whole genome shotgun (WGS) entry which is preliminary data.</text>
</comment>
<keyword evidence="2" id="KW-1185">Reference proteome</keyword>
<organism evidence="1 2">
    <name type="scientific">Cucurbita argyrosperma subsp. sororia</name>
    <dbReference type="NCBI Taxonomy" id="37648"/>
    <lineage>
        <taxon>Eukaryota</taxon>
        <taxon>Viridiplantae</taxon>
        <taxon>Streptophyta</taxon>
        <taxon>Embryophyta</taxon>
        <taxon>Tracheophyta</taxon>
        <taxon>Spermatophyta</taxon>
        <taxon>Magnoliopsida</taxon>
        <taxon>eudicotyledons</taxon>
        <taxon>Gunneridae</taxon>
        <taxon>Pentapetalae</taxon>
        <taxon>rosids</taxon>
        <taxon>fabids</taxon>
        <taxon>Cucurbitales</taxon>
        <taxon>Cucurbitaceae</taxon>
        <taxon>Cucurbiteae</taxon>
        <taxon>Cucurbita</taxon>
    </lineage>
</organism>
<name>A0AAV6N411_9ROSI</name>
<dbReference type="AlphaFoldDB" id="A0AAV6N411"/>
<proteinExistence type="predicted"/>
<feature type="non-terminal residue" evidence="1">
    <location>
        <position position="1"/>
    </location>
</feature>
<reference evidence="1 2" key="1">
    <citation type="journal article" date="2021" name="Hortic Res">
        <title>The domestication of Cucurbita argyrosperma as revealed by the genome of its wild relative.</title>
        <authorList>
            <person name="Barrera-Redondo J."/>
            <person name="Sanchez-de la Vega G."/>
            <person name="Aguirre-Liguori J.A."/>
            <person name="Castellanos-Morales G."/>
            <person name="Gutierrez-Guerrero Y.T."/>
            <person name="Aguirre-Dugua X."/>
            <person name="Aguirre-Planter E."/>
            <person name="Tenaillon M.I."/>
            <person name="Lira-Saade R."/>
            <person name="Eguiarte L.E."/>
        </authorList>
    </citation>
    <scope>NUCLEOTIDE SEQUENCE [LARGE SCALE GENOMIC DNA]</scope>
    <source>
        <strain evidence="1">JBR-2021</strain>
    </source>
</reference>
<evidence type="ECO:0000313" key="1">
    <source>
        <dbReference type="EMBL" id="KAG6591183.1"/>
    </source>
</evidence>
<accession>A0AAV6N411</accession>
<protein>
    <submittedName>
        <fullName evidence="1">Uncharacterized protein</fullName>
    </submittedName>
</protein>
<sequence>MPFNIASAASSSPAIRSFSIFCGRWTPSPDALPTVLTRNSFGIGLGCFIVTHFDITQNFLLLSAIAFQLCLRDIGIPEIKPVVFCSGRAIDKTETLLE</sequence>